<dbReference type="Proteomes" id="UP000320095">
    <property type="component" value="Unassembled WGS sequence"/>
</dbReference>
<dbReference type="InterPro" id="IPR035959">
    <property type="entry name" value="RutC-like_sf"/>
</dbReference>
<proteinExistence type="predicted"/>
<comment type="caution">
    <text evidence="1">The sequence shown here is derived from an EMBL/GenBank/DDBJ whole genome shotgun (WGS) entry which is preliminary data.</text>
</comment>
<evidence type="ECO:0000313" key="2">
    <source>
        <dbReference type="Proteomes" id="UP000320095"/>
    </source>
</evidence>
<organism evidence="1 2">
    <name type="scientific">Mycolicibacterium hodleri</name>
    <dbReference type="NCBI Taxonomy" id="49897"/>
    <lineage>
        <taxon>Bacteria</taxon>
        <taxon>Bacillati</taxon>
        <taxon>Actinomycetota</taxon>
        <taxon>Actinomycetes</taxon>
        <taxon>Mycobacteriales</taxon>
        <taxon>Mycobacteriaceae</taxon>
        <taxon>Mycolicibacterium</taxon>
    </lineage>
</organism>
<dbReference type="OrthoDB" id="9799840at2"/>
<protein>
    <submittedName>
        <fullName evidence="1">RidA family protein</fullName>
    </submittedName>
</protein>
<dbReference type="AlphaFoldDB" id="A0A502EH79"/>
<dbReference type="EMBL" id="RCZG01000001">
    <property type="protein sequence ID" value="TPG37045.1"/>
    <property type="molecule type" value="Genomic_DNA"/>
</dbReference>
<dbReference type="Gene3D" id="3.30.1330.40">
    <property type="entry name" value="RutC-like"/>
    <property type="match status" value="1"/>
</dbReference>
<dbReference type="SUPFAM" id="SSF55298">
    <property type="entry name" value="YjgF-like"/>
    <property type="match status" value="1"/>
</dbReference>
<dbReference type="RefSeq" id="WP_140688114.1">
    <property type="nucleotide sequence ID" value="NZ_RCZG01000001.1"/>
</dbReference>
<dbReference type="Pfam" id="PF01042">
    <property type="entry name" value="Ribonuc_L-PSP"/>
    <property type="match status" value="1"/>
</dbReference>
<gene>
    <name evidence="1" type="ORF">EAH80_04045</name>
</gene>
<sequence length="136" mass="14437">MTSRRINVSSGSAFEADVGYSRAVRVGPLIAVAGTTAPGDDVVAQAREAFRRIEIALAETGATLADVVRTRMFVTDIDHWPALGAVHREVFGAVRPVSTMVEVSALISRDLLVEIEVDAYVSDADNSGNRPPASGR</sequence>
<accession>A0A502EH79</accession>
<name>A0A502EH79_9MYCO</name>
<dbReference type="PANTHER" id="PTHR43857:SF1">
    <property type="entry name" value="YJGH FAMILY PROTEIN"/>
    <property type="match status" value="1"/>
</dbReference>
<dbReference type="PANTHER" id="PTHR43857">
    <property type="entry name" value="BLR7761 PROTEIN"/>
    <property type="match status" value="1"/>
</dbReference>
<reference evidence="1 2" key="1">
    <citation type="journal article" date="2019" name="Environ. Microbiol.">
        <title>Species interactions and distinct microbial communities in high Arctic permafrost affected cryosols are associated with the CH4 and CO2 gas fluxes.</title>
        <authorList>
            <person name="Altshuler I."/>
            <person name="Hamel J."/>
            <person name="Turney S."/>
            <person name="Magnuson E."/>
            <person name="Levesque R."/>
            <person name="Greer C."/>
            <person name="Whyte L.G."/>
        </authorList>
    </citation>
    <scope>NUCLEOTIDE SEQUENCE [LARGE SCALE GENOMIC DNA]</scope>
    <source>
        <strain evidence="1 2">S5.20</strain>
    </source>
</reference>
<evidence type="ECO:0000313" key="1">
    <source>
        <dbReference type="EMBL" id="TPG37045.1"/>
    </source>
</evidence>
<dbReference type="InterPro" id="IPR006175">
    <property type="entry name" value="YjgF/YER057c/UK114"/>
</dbReference>
<keyword evidence="2" id="KW-1185">Reference proteome</keyword>
<dbReference type="CDD" id="cd06154">
    <property type="entry name" value="YjgF_YER057c_UK114_like_6"/>
    <property type="match status" value="1"/>
</dbReference>